<dbReference type="EMBL" id="GBZX01000331">
    <property type="protein sequence ID" value="JAG92409.1"/>
    <property type="molecule type" value="mRNA"/>
</dbReference>
<keyword evidence="1" id="KW-0732">Signal</keyword>
<feature type="chain" id="PRO_5002212805" evidence="1">
    <location>
        <begin position="21"/>
        <end position="187"/>
    </location>
</feature>
<evidence type="ECO:0000256" key="1">
    <source>
        <dbReference type="SAM" id="SignalP"/>
    </source>
</evidence>
<evidence type="ECO:0000259" key="2">
    <source>
        <dbReference type="PROSITE" id="PS50279"/>
    </source>
</evidence>
<dbReference type="Gene3D" id="4.10.410.10">
    <property type="entry name" value="Pancreatic trypsin inhibitor Kunitz domain"/>
    <property type="match status" value="1"/>
</dbReference>
<feature type="non-terminal residue" evidence="3">
    <location>
        <position position="187"/>
    </location>
</feature>
<sequence length="187" mass="21489">MNCYAVAFLVLPAITALGDGTRIPQCDNRTKSEVKDEMPMSWSCSGEGEKSVCYRRDYYYDKTTDTCKFLSFFGCGGSKNRFPSQFDCLDHCKTMIVKYRGYENWVKFLPNCSTNFNPSTDNGGVRRFYYNQTLKECVPVNVFGAKADLYFPDMRHCVSRCNATKKQLDRCNEEMSTGDLPKSWNCR</sequence>
<dbReference type="SMART" id="SM00131">
    <property type="entry name" value="KU"/>
    <property type="match status" value="1"/>
</dbReference>
<protein>
    <submittedName>
        <fullName evidence="3">Putative bpti/kunitz family of serine protease inhibitor</fullName>
    </submittedName>
</protein>
<dbReference type="AlphaFoldDB" id="A0A0C9S4Z3"/>
<organism evidence="3">
    <name type="scientific">Amblyomma americanum</name>
    <name type="common">Lone star tick</name>
    <dbReference type="NCBI Taxonomy" id="6943"/>
    <lineage>
        <taxon>Eukaryota</taxon>
        <taxon>Metazoa</taxon>
        <taxon>Ecdysozoa</taxon>
        <taxon>Arthropoda</taxon>
        <taxon>Chelicerata</taxon>
        <taxon>Arachnida</taxon>
        <taxon>Acari</taxon>
        <taxon>Parasitiformes</taxon>
        <taxon>Ixodida</taxon>
        <taxon>Ixodoidea</taxon>
        <taxon>Ixodidae</taxon>
        <taxon>Amblyomminae</taxon>
        <taxon>Amblyomma</taxon>
    </lineage>
</organism>
<dbReference type="InterPro" id="IPR002223">
    <property type="entry name" value="Kunitz_BPTI"/>
</dbReference>
<evidence type="ECO:0000313" key="3">
    <source>
        <dbReference type="EMBL" id="JAG92409.1"/>
    </source>
</evidence>
<dbReference type="GO" id="GO:0004867">
    <property type="term" value="F:serine-type endopeptidase inhibitor activity"/>
    <property type="evidence" value="ECO:0007669"/>
    <property type="project" value="InterPro"/>
</dbReference>
<feature type="domain" description="BPTI/Kunitz inhibitor" evidence="2">
    <location>
        <begin position="26"/>
        <end position="92"/>
    </location>
</feature>
<dbReference type="CDD" id="cd00109">
    <property type="entry name" value="Kunitz-type"/>
    <property type="match status" value="1"/>
</dbReference>
<dbReference type="Pfam" id="PF00014">
    <property type="entry name" value="Kunitz_BPTI"/>
    <property type="match status" value="1"/>
</dbReference>
<reference evidence="3" key="1">
    <citation type="journal article" date="2015" name="PLoS ONE">
        <title>An Insight into the Sialome of the Lone Star Tick, Amblyomma americanum, with a Glimpse on Its Time Dependent Gene Expression.</title>
        <authorList>
            <person name="Karim S."/>
            <person name="Ribeiro J.M."/>
        </authorList>
    </citation>
    <scope>NUCLEOTIDE SEQUENCE</scope>
    <source>
        <tissue evidence="3">Salivary gland</tissue>
    </source>
</reference>
<dbReference type="SUPFAM" id="SSF57362">
    <property type="entry name" value="BPTI-like"/>
    <property type="match status" value="2"/>
</dbReference>
<dbReference type="PROSITE" id="PS50279">
    <property type="entry name" value="BPTI_KUNITZ_2"/>
    <property type="match status" value="1"/>
</dbReference>
<feature type="signal peptide" evidence="1">
    <location>
        <begin position="1"/>
        <end position="20"/>
    </location>
</feature>
<dbReference type="InterPro" id="IPR036880">
    <property type="entry name" value="Kunitz_BPTI_sf"/>
</dbReference>
<proteinExistence type="evidence at transcript level"/>
<name>A0A0C9S4Z3_AMBAM</name>
<accession>A0A0C9S4Z3</accession>